<reference evidence="2" key="1">
    <citation type="journal article" date="2019" name="Int. J. Syst. Evol. Microbiol.">
        <title>The Global Catalogue of Microorganisms (GCM) 10K type strain sequencing project: providing services to taxonomists for standard genome sequencing and annotation.</title>
        <authorList>
            <consortium name="The Broad Institute Genomics Platform"/>
            <consortium name="The Broad Institute Genome Sequencing Center for Infectious Disease"/>
            <person name="Wu L."/>
            <person name="Ma J."/>
        </authorList>
    </citation>
    <scope>NUCLEOTIDE SEQUENCE [LARGE SCALE GENOMIC DNA]</scope>
    <source>
        <strain evidence="2">JCM 11650</strain>
    </source>
</reference>
<evidence type="ECO:0000313" key="2">
    <source>
        <dbReference type="Proteomes" id="UP001595967"/>
    </source>
</evidence>
<accession>A0ABV9GYJ5</accession>
<dbReference type="RefSeq" id="WP_377727513.1">
    <property type="nucleotide sequence ID" value="NZ_JBHSEW010000014.1"/>
</dbReference>
<proteinExistence type="predicted"/>
<gene>
    <name evidence="1" type="ORF">ACFO3A_13890</name>
</gene>
<protein>
    <submittedName>
        <fullName evidence="1">Uncharacterized protein</fullName>
    </submittedName>
</protein>
<sequence length="90" mass="10041">MAVVICRDALKHRESQKSYQEHGFKDDRARIASFSIQVIGQFGDVDDFTTLRTLCDDEGLGREALDAIKRIEDPYPLPAVNASTGTSRLN</sequence>
<evidence type="ECO:0000313" key="1">
    <source>
        <dbReference type="EMBL" id="MFC4623294.1"/>
    </source>
</evidence>
<keyword evidence="2" id="KW-1185">Reference proteome</keyword>
<organism evidence="1 2">
    <name type="scientific">Comamonas nitrativorans</name>
    <dbReference type="NCBI Taxonomy" id="108437"/>
    <lineage>
        <taxon>Bacteria</taxon>
        <taxon>Pseudomonadati</taxon>
        <taxon>Pseudomonadota</taxon>
        <taxon>Betaproteobacteria</taxon>
        <taxon>Burkholderiales</taxon>
        <taxon>Comamonadaceae</taxon>
        <taxon>Comamonas</taxon>
    </lineage>
</organism>
<name>A0ABV9GYJ5_9BURK</name>
<dbReference type="Proteomes" id="UP001595967">
    <property type="component" value="Unassembled WGS sequence"/>
</dbReference>
<comment type="caution">
    <text evidence="1">The sequence shown here is derived from an EMBL/GenBank/DDBJ whole genome shotgun (WGS) entry which is preliminary data.</text>
</comment>
<dbReference type="EMBL" id="JBHSEW010000014">
    <property type="protein sequence ID" value="MFC4623294.1"/>
    <property type="molecule type" value="Genomic_DNA"/>
</dbReference>